<proteinExistence type="predicted"/>
<keyword evidence="2" id="KW-1185">Reference proteome</keyword>
<evidence type="ECO:0000313" key="1">
    <source>
        <dbReference type="EMBL" id="MFE5985516.1"/>
    </source>
</evidence>
<organism evidence="1 2">
    <name type="scientific">Streptomyces wedmorensis</name>
    <dbReference type="NCBI Taxonomy" id="43759"/>
    <lineage>
        <taxon>Bacteria</taxon>
        <taxon>Bacillati</taxon>
        <taxon>Actinomycetota</taxon>
        <taxon>Actinomycetes</taxon>
        <taxon>Kitasatosporales</taxon>
        <taxon>Streptomycetaceae</taxon>
        <taxon>Streptomyces</taxon>
    </lineage>
</organism>
<dbReference type="Proteomes" id="UP001600424">
    <property type="component" value="Unassembled WGS sequence"/>
</dbReference>
<name>A0ABW6J6Z8_STRWE</name>
<dbReference type="RefSeq" id="WP_386253320.1">
    <property type="nucleotide sequence ID" value="NZ_JBHTRV010000055.1"/>
</dbReference>
<reference evidence="1 2" key="1">
    <citation type="submission" date="2024-09" db="EMBL/GenBank/DDBJ databases">
        <title>The Natural Products Discovery Center: Release of the First 8490 Sequenced Strains for Exploring Actinobacteria Biosynthetic Diversity.</title>
        <authorList>
            <person name="Kalkreuter E."/>
            <person name="Kautsar S.A."/>
            <person name="Yang D."/>
            <person name="Bader C.D."/>
            <person name="Teijaro C.N."/>
            <person name="Fluegel L."/>
            <person name="Davis C.M."/>
            <person name="Simpson J.R."/>
            <person name="Lauterbach L."/>
            <person name="Steele A.D."/>
            <person name="Gui C."/>
            <person name="Meng S."/>
            <person name="Li G."/>
            <person name="Viehrig K."/>
            <person name="Ye F."/>
            <person name="Su P."/>
            <person name="Kiefer A.F."/>
            <person name="Nichols A."/>
            <person name="Cepeda A.J."/>
            <person name="Yan W."/>
            <person name="Fan B."/>
            <person name="Jiang Y."/>
            <person name="Adhikari A."/>
            <person name="Zheng C.-J."/>
            <person name="Schuster L."/>
            <person name="Cowan T.M."/>
            <person name="Smanski M.J."/>
            <person name="Chevrette M.G."/>
            <person name="De Carvalho L.P.S."/>
            <person name="Shen B."/>
        </authorList>
    </citation>
    <scope>NUCLEOTIDE SEQUENCE [LARGE SCALE GENOMIC DNA]</scope>
    <source>
        <strain evidence="1 2">NPDC056472</strain>
    </source>
</reference>
<dbReference type="EMBL" id="JBHTRV010000055">
    <property type="protein sequence ID" value="MFE5985516.1"/>
    <property type="molecule type" value="Genomic_DNA"/>
</dbReference>
<sequence>MTVTLVPPITYGIGHIDAEPLTVGPRYVRTGGMSRWHRPRAGIRWPDGRTVYTVWCGQTVGGLRAARSTRTAEQVVDGLPVCGTCEGRAVGAGQDEQAPGRPELLFGPRGLVPPRHCPASRTDLFRAAPGGTTGRCLACQDWHPIRAMGGPYASRVGIVQHPPGAALFAPCPFHRWRHPRRAPGGCLACVCGRPLTTPQ</sequence>
<gene>
    <name evidence="1" type="ORF">ACFQ63_38260</name>
</gene>
<protein>
    <submittedName>
        <fullName evidence="1">Uncharacterized protein</fullName>
    </submittedName>
</protein>
<accession>A0ABW6J6Z8</accession>
<comment type="caution">
    <text evidence="1">The sequence shown here is derived from an EMBL/GenBank/DDBJ whole genome shotgun (WGS) entry which is preliminary data.</text>
</comment>
<evidence type="ECO:0000313" key="2">
    <source>
        <dbReference type="Proteomes" id="UP001600424"/>
    </source>
</evidence>